<organism evidence="1 2">
    <name type="scientific">Flavobacterium procerum</name>
    <dbReference type="NCBI Taxonomy" id="1455569"/>
    <lineage>
        <taxon>Bacteria</taxon>
        <taxon>Pseudomonadati</taxon>
        <taxon>Bacteroidota</taxon>
        <taxon>Flavobacteriia</taxon>
        <taxon>Flavobacteriales</taxon>
        <taxon>Flavobacteriaceae</taxon>
        <taxon>Flavobacterium</taxon>
    </lineage>
</organism>
<proteinExistence type="predicted"/>
<protein>
    <recommendedName>
        <fullName evidence="3">C1q domain-containing protein</fullName>
    </recommendedName>
</protein>
<keyword evidence="2" id="KW-1185">Reference proteome</keyword>
<comment type="caution">
    <text evidence="1">The sequence shown here is derived from an EMBL/GenBank/DDBJ whole genome shotgun (WGS) entry which is preliminary data.</text>
</comment>
<reference evidence="1 2" key="1">
    <citation type="submission" date="2024-09" db="EMBL/GenBank/DDBJ databases">
        <authorList>
            <person name="Sun Q."/>
            <person name="Mori K."/>
        </authorList>
    </citation>
    <scope>NUCLEOTIDE SEQUENCE [LARGE SCALE GENOMIC DNA]</scope>
    <source>
        <strain evidence="1 2">CGMCC 1.12926</strain>
    </source>
</reference>
<gene>
    <name evidence="1" type="ORF">ACFFLS_10400</name>
</gene>
<evidence type="ECO:0008006" key="3">
    <source>
        <dbReference type="Google" id="ProtNLM"/>
    </source>
</evidence>
<name>A0ABV6BPS1_9FLAO</name>
<dbReference type="EMBL" id="JBHLYW010000008">
    <property type="protein sequence ID" value="MFC0077452.1"/>
    <property type="molecule type" value="Genomic_DNA"/>
</dbReference>
<dbReference type="RefSeq" id="WP_379689354.1">
    <property type="nucleotide sequence ID" value="NZ_JBHLYW010000008.1"/>
</dbReference>
<accession>A0ABV6BPS1</accession>
<sequence>MLAPTGQKITIHPNVNNGLTVSDGNVKLGGSLIKPTAITTDATNTLAITGLTTSNDANDAPIVLAADGTLKKGAFPPINIVPTDAGTVIAIGGKLEVAQEIAAILTDDVVVGSAAGTNQPIGKIIALLDNQGTFTTSDSSNSFAVTTTGLYMISINAQFFNSSDVAGGAPSIGVWCDTDNKWVARTNYTVIADKGMNLTLITTPTMTAGKTYSFRGSSTNLTGSVRKNQAFFSVKRL</sequence>
<evidence type="ECO:0000313" key="2">
    <source>
        <dbReference type="Proteomes" id="UP001589734"/>
    </source>
</evidence>
<dbReference type="Proteomes" id="UP001589734">
    <property type="component" value="Unassembled WGS sequence"/>
</dbReference>
<evidence type="ECO:0000313" key="1">
    <source>
        <dbReference type="EMBL" id="MFC0077452.1"/>
    </source>
</evidence>